<protein>
    <recommendedName>
        <fullName evidence="2">Modification methylase EcoRI</fullName>
    </recommendedName>
</protein>
<gene>
    <name evidence="1" type="ORF">EZS27_013476</name>
</gene>
<dbReference type="AlphaFoldDB" id="A0A5J4RZ57"/>
<evidence type="ECO:0008006" key="2">
    <source>
        <dbReference type="Google" id="ProtNLM"/>
    </source>
</evidence>
<proteinExistence type="predicted"/>
<dbReference type="PROSITE" id="PS00092">
    <property type="entry name" value="N6_MTASE"/>
    <property type="match status" value="1"/>
</dbReference>
<dbReference type="EMBL" id="SNRY01000609">
    <property type="protein sequence ID" value="KAA6338525.1"/>
    <property type="molecule type" value="Genomic_DNA"/>
</dbReference>
<reference evidence="1" key="1">
    <citation type="submission" date="2019-03" db="EMBL/GenBank/DDBJ databases">
        <title>Single cell metagenomics reveals metabolic interactions within the superorganism composed of flagellate Streblomastix strix and complex community of Bacteroidetes bacteria on its surface.</title>
        <authorList>
            <person name="Treitli S.C."/>
            <person name="Kolisko M."/>
            <person name="Husnik F."/>
            <person name="Keeling P."/>
            <person name="Hampl V."/>
        </authorList>
    </citation>
    <scope>NUCLEOTIDE SEQUENCE</scope>
    <source>
        <strain evidence="1">STM</strain>
    </source>
</reference>
<dbReference type="Pfam" id="PF13651">
    <property type="entry name" value="EcoRI_methylase"/>
    <property type="match status" value="1"/>
</dbReference>
<organism evidence="1">
    <name type="scientific">termite gut metagenome</name>
    <dbReference type="NCBI Taxonomy" id="433724"/>
    <lineage>
        <taxon>unclassified sequences</taxon>
        <taxon>metagenomes</taxon>
        <taxon>organismal metagenomes</taxon>
    </lineage>
</organism>
<dbReference type="GO" id="GO:0003676">
    <property type="term" value="F:nucleic acid binding"/>
    <property type="evidence" value="ECO:0007669"/>
    <property type="project" value="InterPro"/>
</dbReference>
<comment type="caution">
    <text evidence="1">The sequence shown here is derived from an EMBL/GenBank/DDBJ whole genome shotgun (WGS) entry which is preliminary data.</text>
</comment>
<sequence length="332" mass="38840">MRLTRKQRLEKSQKDKDDEYYTLFEDISAELQHYKEQLKGKRIICPCDWDESYNEEVVYKEESSIIQKELFSNEGTIKKIDILASKKKFEKDLEGVKCEFVKFFVANAEDYYIQSISVSGYSPNADKGVKFQNVDYSLYDVVITNPPFSLFGEFIDTMMNNNMEFIVIGPQNAITYKNCFKYIQENRMWIGNHYHLSGFRRPDGTVLPKSDNIPRSCCWFTNLDVEVRHSKIPLVEEYCGNESTYPNYYNYNAINVNKTNSIPYDYDGFMGVPITFLPKFNPDQFEIIGLGKYVDKIVETKGNELKILSNNGELKIPYERIIIRNKNPYKGE</sequence>
<dbReference type="GO" id="GO:0032259">
    <property type="term" value="P:methylation"/>
    <property type="evidence" value="ECO:0007669"/>
    <property type="project" value="InterPro"/>
</dbReference>
<evidence type="ECO:0000313" key="1">
    <source>
        <dbReference type="EMBL" id="KAA6338525.1"/>
    </source>
</evidence>
<accession>A0A5J4RZ57</accession>
<dbReference type="InterPro" id="IPR002052">
    <property type="entry name" value="DNA_methylase_N6_adenine_CS"/>
</dbReference>
<dbReference type="InterPro" id="IPR025247">
    <property type="entry name" value="EcoRI-like_methylase"/>
</dbReference>
<name>A0A5J4RZ57_9ZZZZ</name>
<dbReference type="GO" id="GO:0008168">
    <property type="term" value="F:methyltransferase activity"/>
    <property type="evidence" value="ECO:0007669"/>
    <property type="project" value="InterPro"/>
</dbReference>